<dbReference type="SUPFAM" id="SSF82199">
    <property type="entry name" value="SET domain"/>
    <property type="match status" value="1"/>
</dbReference>
<dbReference type="CDD" id="cd20071">
    <property type="entry name" value="SET_SMYD"/>
    <property type="match status" value="1"/>
</dbReference>
<sequence length="421" mass="47740">MCTAPDEAGAATTTLPDPDYPLRVEVHAHTGRAYHATRDLSASCAVLEASTPYACTIWKQFRNETSWLDREGAETLELLRALESARRKKVEGKVKETQIAAADQTMTPEVIERAWDEVRRKERSPKEVRKWAGLQLDNFEADMARYVVTALAHLRRERSVETQTRTRTQDQSDSISEVAYTGDSAQNRKGNTVQYGGADWAAFASLQSNELQHIRTYPELLENQIRIYQVLKGRFSKNHAASQRSTRASNTVREARDTRGGGVEGQHQERTSQIRENADDGVRDLGSVVTIENVRTALSVDPGNSFGIWEVPLTEESECLGFAVYPRPSFFNHHCSPNVKKVRRGRALRFVTTEAIRAGEELCISYGHAEEMSVRERQKELREGWFFECRCSRCRKDMEIEEEANAELVRLAAKVMKMCNH</sequence>
<keyword evidence="4" id="KW-1185">Reference proteome</keyword>
<evidence type="ECO:0000313" key="3">
    <source>
        <dbReference type="EMBL" id="PCH44406.1"/>
    </source>
</evidence>
<dbReference type="Gene3D" id="2.170.270.10">
    <property type="entry name" value="SET domain"/>
    <property type="match status" value="1"/>
</dbReference>
<feature type="compositionally biased region" description="Polar residues" evidence="1">
    <location>
        <begin position="239"/>
        <end position="252"/>
    </location>
</feature>
<protein>
    <recommendedName>
        <fullName evidence="2">SET domain-containing protein</fullName>
    </recommendedName>
</protein>
<dbReference type="PANTHER" id="PTHR12197">
    <property type="entry name" value="HISTONE-LYSINE N-METHYLTRANSFERASE SMYD"/>
    <property type="match status" value="1"/>
</dbReference>
<dbReference type="AlphaFoldDB" id="A0A2H3JQI0"/>
<dbReference type="InterPro" id="IPR046341">
    <property type="entry name" value="SET_dom_sf"/>
</dbReference>
<reference evidence="3 4" key="1">
    <citation type="journal article" date="2012" name="Science">
        <title>The Paleozoic origin of enzymatic lignin decomposition reconstructed from 31 fungal genomes.</title>
        <authorList>
            <person name="Floudas D."/>
            <person name="Binder M."/>
            <person name="Riley R."/>
            <person name="Barry K."/>
            <person name="Blanchette R.A."/>
            <person name="Henrissat B."/>
            <person name="Martinez A.T."/>
            <person name="Otillar R."/>
            <person name="Spatafora J.W."/>
            <person name="Yadav J.S."/>
            <person name="Aerts A."/>
            <person name="Benoit I."/>
            <person name="Boyd A."/>
            <person name="Carlson A."/>
            <person name="Copeland A."/>
            <person name="Coutinho P.M."/>
            <person name="de Vries R.P."/>
            <person name="Ferreira P."/>
            <person name="Findley K."/>
            <person name="Foster B."/>
            <person name="Gaskell J."/>
            <person name="Glotzer D."/>
            <person name="Gorecki P."/>
            <person name="Heitman J."/>
            <person name="Hesse C."/>
            <person name="Hori C."/>
            <person name="Igarashi K."/>
            <person name="Jurgens J.A."/>
            <person name="Kallen N."/>
            <person name="Kersten P."/>
            <person name="Kohler A."/>
            <person name="Kuees U."/>
            <person name="Kumar T.K.A."/>
            <person name="Kuo A."/>
            <person name="LaButti K."/>
            <person name="Larrondo L.F."/>
            <person name="Lindquist E."/>
            <person name="Ling A."/>
            <person name="Lombard V."/>
            <person name="Lucas S."/>
            <person name="Lundell T."/>
            <person name="Martin R."/>
            <person name="McLaughlin D.J."/>
            <person name="Morgenstern I."/>
            <person name="Morin E."/>
            <person name="Murat C."/>
            <person name="Nagy L.G."/>
            <person name="Nolan M."/>
            <person name="Ohm R.A."/>
            <person name="Patyshakuliyeva A."/>
            <person name="Rokas A."/>
            <person name="Ruiz-Duenas F.J."/>
            <person name="Sabat G."/>
            <person name="Salamov A."/>
            <person name="Samejima M."/>
            <person name="Schmutz J."/>
            <person name="Slot J.C."/>
            <person name="St John F."/>
            <person name="Stenlid J."/>
            <person name="Sun H."/>
            <person name="Sun S."/>
            <person name="Syed K."/>
            <person name="Tsang A."/>
            <person name="Wiebenga A."/>
            <person name="Young D."/>
            <person name="Pisabarro A."/>
            <person name="Eastwood D.C."/>
            <person name="Martin F."/>
            <person name="Cullen D."/>
            <person name="Grigoriev I.V."/>
            <person name="Hibbett D.S."/>
        </authorList>
    </citation>
    <scope>NUCLEOTIDE SEQUENCE [LARGE SCALE GENOMIC DNA]</scope>
    <source>
        <strain evidence="3 4">MD-104</strain>
    </source>
</reference>
<dbReference type="PROSITE" id="PS50280">
    <property type="entry name" value="SET"/>
    <property type="match status" value="1"/>
</dbReference>
<gene>
    <name evidence="3" type="ORF">WOLCODRAFT_144962</name>
</gene>
<accession>A0A2H3JQI0</accession>
<dbReference type="GO" id="GO:0005634">
    <property type="term" value="C:nucleus"/>
    <property type="evidence" value="ECO:0007669"/>
    <property type="project" value="TreeGrafter"/>
</dbReference>
<feature type="domain" description="SET" evidence="2">
    <location>
        <begin position="272"/>
        <end position="367"/>
    </location>
</feature>
<name>A0A2H3JQI0_WOLCO</name>
<dbReference type="Pfam" id="PF00856">
    <property type="entry name" value="SET"/>
    <property type="match status" value="1"/>
</dbReference>
<dbReference type="InterPro" id="IPR050869">
    <property type="entry name" value="H3K4_H4K5_MeTrfase"/>
</dbReference>
<feature type="region of interest" description="Disordered" evidence="1">
    <location>
        <begin position="239"/>
        <end position="273"/>
    </location>
</feature>
<proteinExistence type="predicted"/>
<dbReference type="OrthoDB" id="1028014at2759"/>
<dbReference type="InterPro" id="IPR001214">
    <property type="entry name" value="SET_dom"/>
</dbReference>
<dbReference type="PANTHER" id="PTHR12197:SF294">
    <property type="entry name" value="POTENTIAL PROTEIN LYSINE METHYLTRANSFERASE SET6"/>
    <property type="match status" value="1"/>
</dbReference>
<evidence type="ECO:0000256" key="1">
    <source>
        <dbReference type="SAM" id="MobiDB-lite"/>
    </source>
</evidence>
<dbReference type="Proteomes" id="UP000218811">
    <property type="component" value="Unassembled WGS sequence"/>
</dbReference>
<dbReference type="STRING" id="742152.A0A2H3JQI0"/>
<organism evidence="3 4">
    <name type="scientific">Wolfiporia cocos (strain MD-104)</name>
    <name type="common">Brown rot fungus</name>
    <dbReference type="NCBI Taxonomy" id="742152"/>
    <lineage>
        <taxon>Eukaryota</taxon>
        <taxon>Fungi</taxon>
        <taxon>Dikarya</taxon>
        <taxon>Basidiomycota</taxon>
        <taxon>Agaricomycotina</taxon>
        <taxon>Agaricomycetes</taxon>
        <taxon>Polyporales</taxon>
        <taxon>Phaeolaceae</taxon>
        <taxon>Wolfiporia</taxon>
    </lineage>
</organism>
<dbReference type="EMBL" id="KB468157">
    <property type="protein sequence ID" value="PCH44406.1"/>
    <property type="molecule type" value="Genomic_DNA"/>
</dbReference>
<evidence type="ECO:0000259" key="2">
    <source>
        <dbReference type="PROSITE" id="PS50280"/>
    </source>
</evidence>
<evidence type="ECO:0000313" key="4">
    <source>
        <dbReference type="Proteomes" id="UP000218811"/>
    </source>
</evidence>